<comment type="caution">
    <text evidence="1">The sequence shown here is derived from an EMBL/GenBank/DDBJ whole genome shotgun (WGS) entry which is preliminary data.</text>
</comment>
<dbReference type="STRING" id="1244869.H261_10547"/>
<proteinExistence type="predicted"/>
<sequence>MTMAARLNVRPTAALKAHPQWSQSDFEYFRGKGYSNQQILEFWERDLRLGCKPLDWKPTDAKYQHSLRRITRR</sequence>
<organism evidence="1 2">
    <name type="scientific">Paramagnetospirillum caucaseum</name>
    <dbReference type="NCBI Taxonomy" id="1244869"/>
    <lineage>
        <taxon>Bacteria</taxon>
        <taxon>Pseudomonadati</taxon>
        <taxon>Pseudomonadota</taxon>
        <taxon>Alphaproteobacteria</taxon>
        <taxon>Rhodospirillales</taxon>
        <taxon>Magnetospirillaceae</taxon>
        <taxon>Paramagnetospirillum</taxon>
    </lineage>
</organism>
<protein>
    <submittedName>
        <fullName evidence="1">Uncharacterized protein</fullName>
    </submittedName>
</protein>
<name>M2ZRL9_9PROT</name>
<reference evidence="1 2" key="1">
    <citation type="journal article" date="2014" name="Genome Announc.">
        <title>Draft Genome Sequence of Magnetospirillum sp. Strain SO-1, a Freshwater Magnetotactic Bacterium Isolated from the Ol'khovka River, Russia.</title>
        <authorList>
            <person name="Grouzdev D.S."/>
            <person name="Dziuba M.V."/>
            <person name="Sukhacheva M.S."/>
            <person name="Mardanov A.V."/>
            <person name="Beletskiy A.V."/>
            <person name="Kuznetsov B.B."/>
            <person name="Skryabin K.G."/>
        </authorList>
    </citation>
    <scope>NUCLEOTIDE SEQUENCE [LARGE SCALE GENOMIC DNA]</scope>
    <source>
        <strain evidence="1 2">SO-1</strain>
    </source>
</reference>
<accession>M2ZRL9</accession>
<dbReference type="Proteomes" id="UP000011744">
    <property type="component" value="Unassembled WGS sequence"/>
</dbReference>
<dbReference type="EMBL" id="AONQ01000024">
    <property type="protein sequence ID" value="EME69982.1"/>
    <property type="molecule type" value="Genomic_DNA"/>
</dbReference>
<evidence type="ECO:0000313" key="1">
    <source>
        <dbReference type="EMBL" id="EME69982.1"/>
    </source>
</evidence>
<dbReference type="AlphaFoldDB" id="M2ZRL9"/>
<keyword evidence="2" id="KW-1185">Reference proteome</keyword>
<dbReference type="PATRIC" id="fig|1244869.3.peg.2131"/>
<gene>
    <name evidence="1" type="ORF">H261_10547</name>
</gene>
<evidence type="ECO:0000313" key="2">
    <source>
        <dbReference type="Proteomes" id="UP000011744"/>
    </source>
</evidence>